<feature type="region of interest" description="Disordered" evidence="2">
    <location>
        <begin position="1"/>
        <end position="25"/>
    </location>
</feature>
<feature type="non-terminal residue" evidence="4">
    <location>
        <position position="215"/>
    </location>
</feature>
<dbReference type="KEGG" id="mng:MNEG_16363"/>
<evidence type="ECO:0000256" key="1">
    <source>
        <dbReference type="PROSITE-ProRule" id="PRU00169"/>
    </source>
</evidence>
<keyword evidence="1" id="KW-0597">Phosphoprotein</keyword>
<feature type="compositionally biased region" description="Polar residues" evidence="2">
    <location>
        <begin position="15"/>
        <end position="25"/>
    </location>
</feature>
<keyword evidence="5" id="KW-1185">Reference proteome</keyword>
<dbReference type="InterPro" id="IPR001789">
    <property type="entry name" value="Sig_transdc_resp-reg_receiver"/>
</dbReference>
<dbReference type="Proteomes" id="UP000054498">
    <property type="component" value="Unassembled WGS sequence"/>
</dbReference>
<feature type="modified residue" description="4-aspartylphosphate" evidence="1">
    <location>
        <position position="138"/>
    </location>
</feature>
<evidence type="ECO:0000259" key="3">
    <source>
        <dbReference type="PROSITE" id="PS50110"/>
    </source>
</evidence>
<evidence type="ECO:0000313" key="4">
    <source>
        <dbReference type="EMBL" id="KIY91602.1"/>
    </source>
</evidence>
<dbReference type="EMBL" id="KK106495">
    <property type="protein sequence ID" value="KIY91602.1"/>
    <property type="molecule type" value="Genomic_DNA"/>
</dbReference>
<feature type="domain" description="Response regulatory" evidence="3">
    <location>
        <begin position="43"/>
        <end position="201"/>
    </location>
</feature>
<dbReference type="Gene3D" id="3.40.50.2300">
    <property type="match status" value="1"/>
</dbReference>
<dbReference type="AlphaFoldDB" id="A0A0D2IUJ5"/>
<dbReference type="InterPro" id="IPR011006">
    <property type="entry name" value="CheY-like_superfamily"/>
</dbReference>
<accession>A0A0D2IUJ5</accession>
<protein>
    <recommendedName>
        <fullName evidence="3">Response regulatory domain-containing protein</fullName>
    </recommendedName>
</protein>
<proteinExistence type="predicted"/>
<dbReference type="SUPFAM" id="SSF52172">
    <property type="entry name" value="CheY-like"/>
    <property type="match status" value="1"/>
</dbReference>
<dbReference type="RefSeq" id="XP_013890622.1">
    <property type="nucleotide sequence ID" value="XM_014035168.1"/>
</dbReference>
<name>A0A0D2IUJ5_9CHLO</name>
<feature type="region of interest" description="Disordered" evidence="2">
    <location>
        <begin position="91"/>
        <end position="114"/>
    </location>
</feature>
<gene>
    <name evidence="4" type="ORF">MNEG_16363</name>
</gene>
<dbReference type="GeneID" id="25734115"/>
<reference evidence="4 5" key="1">
    <citation type="journal article" date="2013" name="BMC Genomics">
        <title>Reconstruction of the lipid metabolism for the microalga Monoraphidium neglectum from its genome sequence reveals characteristics suitable for biofuel production.</title>
        <authorList>
            <person name="Bogen C."/>
            <person name="Al-Dilaimi A."/>
            <person name="Albersmeier A."/>
            <person name="Wichmann J."/>
            <person name="Grundmann M."/>
            <person name="Rupp O."/>
            <person name="Lauersen K.J."/>
            <person name="Blifernez-Klassen O."/>
            <person name="Kalinowski J."/>
            <person name="Goesmann A."/>
            <person name="Mussgnug J.H."/>
            <person name="Kruse O."/>
        </authorList>
    </citation>
    <scope>NUCLEOTIDE SEQUENCE [LARGE SCALE GENOMIC DNA]</scope>
    <source>
        <strain evidence="4 5">SAG 48.87</strain>
    </source>
</reference>
<organism evidence="4 5">
    <name type="scientific">Monoraphidium neglectum</name>
    <dbReference type="NCBI Taxonomy" id="145388"/>
    <lineage>
        <taxon>Eukaryota</taxon>
        <taxon>Viridiplantae</taxon>
        <taxon>Chlorophyta</taxon>
        <taxon>core chlorophytes</taxon>
        <taxon>Chlorophyceae</taxon>
        <taxon>CS clade</taxon>
        <taxon>Sphaeropleales</taxon>
        <taxon>Selenastraceae</taxon>
        <taxon>Monoraphidium</taxon>
    </lineage>
</organism>
<sequence length="215" mass="20792">MYCLSEGVGGGGTGHASTAPMSSPDTATEGLLAGRPGFPKGLRVLLADAEGPAMNDVREQLQQLGYDVTTCPAAAAAALVCRGTGAGGPGADAALGRAPQRPPPPGSPASSQSSCGTSAAGCAAAAAPAAPYDVILADLPAAGGDPAQLAAAAAAAGVPLVLMGAGCAPGDVVRGVRLGAADFLERPLSGLKLRNLWQHTVRRALNARHGGGGAD</sequence>
<dbReference type="OrthoDB" id="60033at2759"/>
<evidence type="ECO:0000256" key="2">
    <source>
        <dbReference type="SAM" id="MobiDB-lite"/>
    </source>
</evidence>
<evidence type="ECO:0000313" key="5">
    <source>
        <dbReference type="Proteomes" id="UP000054498"/>
    </source>
</evidence>
<dbReference type="GO" id="GO:0000160">
    <property type="term" value="P:phosphorelay signal transduction system"/>
    <property type="evidence" value="ECO:0007669"/>
    <property type="project" value="InterPro"/>
</dbReference>
<dbReference type="STRING" id="145388.A0A0D2IUJ5"/>
<dbReference type="PROSITE" id="PS50110">
    <property type="entry name" value="RESPONSE_REGULATORY"/>
    <property type="match status" value="1"/>
</dbReference>